<sequence>MYIRIVNSDKIIFQLFLFSTKHHDIKLRLRPIIKKMKVQPIWAWIKKLNLTCQIRKAVDRGESRAKLLKRLACTTWGSTQDVLCTAYKIYVRPAAEYDSEALIIITETNSKELNIPKSYPEIYY</sequence>
<dbReference type="Proteomes" id="UP001054837">
    <property type="component" value="Unassembled WGS sequence"/>
</dbReference>
<accession>A0AAV4QKY8</accession>
<dbReference type="EMBL" id="BPLQ01004737">
    <property type="protein sequence ID" value="GIY10348.1"/>
    <property type="molecule type" value="Genomic_DNA"/>
</dbReference>
<gene>
    <name evidence="1" type="ORF">CDAR_44411</name>
</gene>
<name>A0AAV4QKY8_9ARAC</name>
<organism evidence="1 2">
    <name type="scientific">Caerostris darwini</name>
    <dbReference type="NCBI Taxonomy" id="1538125"/>
    <lineage>
        <taxon>Eukaryota</taxon>
        <taxon>Metazoa</taxon>
        <taxon>Ecdysozoa</taxon>
        <taxon>Arthropoda</taxon>
        <taxon>Chelicerata</taxon>
        <taxon>Arachnida</taxon>
        <taxon>Araneae</taxon>
        <taxon>Araneomorphae</taxon>
        <taxon>Entelegynae</taxon>
        <taxon>Araneoidea</taxon>
        <taxon>Araneidae</taxon>
        <taxon>Caerostris</taxon>
    </lineage>
</organism>
<evidence type="ECO:0000313" key="1">
    <source>
        <dbReference type="EMBL" id="GIY10348.1"/>
    </source>
</evidence>
<protein>
    <submittedName>
        <fullName evidence="1">Uncharacterized protein</fullName>
    </submittedName>
</protein>
<proteinExistence type="predicted"/>
<keyword evidence="2" id="KW-1185">Reference proteome</keyword>
<reference evidence="1 2" key="1">
    <citation type="submission" date="2021-06" db="EMBL/GenBank/DDBJ databases">
        <title>Caerostris darwini draft genome.</title>
        <authorList>
            <person name="Kono N."/>
            <person name="Arakawa K."/>
        </authorList>
    </citation>
    <scope>NUCLEOTIDE SEQUENCE [LARGE SCALE GENOMIC DNA]</scope>
</reference>
<dbReference type="AlphaFoldDB" id="A0AAV4QKY8"/>
<comment type="caution">
    <text evidence="1">The sequence shown here is derived from an EMBL/GenBank/DDBJ whole genome shotgun (WGS) entry which is preliminary data.</text>
</comment>
<evidence type="ECO:0000313" key="2">
    <source>
        <dbReference type="Proteomes" id="UP001054837"/>
    </source>
</evidence>